<dbReference type="NCBIfam" id="NF035944">
    <property type="entry name" value="PEPxxWA-CTERM"/>
    <property type="match status" value="1"/>
</dbReference>
<feature type="domain" description="Ice-binding protein C-terminal" evidence="2">
    <location>
        <begin position="283"/>
        <end position="306"/>
    </location>
</feature>
<sequence length="309" mass="32293">MILKPVVIGILLLASSTLSYANATLGVSQFFVPSQLIGGALPPVKNDSFSVRTGFPLNYSENLSYSTGPIIDTSGNPVAQGHASTSVSYDLSKGEFKLYTDSLLPSAGPTVGGLASHATISLADYLTVHSPTASPASPTFLTLRLESQGTLSSLKETDPLSKGYFDSHLRARNEAIPGLVADGSVRTTCIFGAENAGCGSDDHIGFLGGSFGTASGGIADGGQDEITLRIPLYQETSRVQLSMNLNSNSVQSITDFSHTTRLFIDIPGGSFTSESGITSASVVPEPETYAMLLAGFGLISTMIRRRKAL</sequence>
<reference evidence="3 4" key="1">
    <citation type="submission" date="2016-10" db="EMBL/GenBank/DDBJ databases">
        <authorList>
            <person name="de Groot N.N."/>
        </authorList>
    </citation>
    <scope>NUCLEOTIDE SEQUENCE [LARGE SCALE GENOMIC DNA]</scope>
    <source>
        <strain evidence="3 4">Nl14</strain>
    </source>
</reference>
<dbReference type="Proteomes" id="UP000182649">
    <property type="component" value="Unassembled WGS sequence"/>
</dbReference>
<organism evidence="3 4">
    <name type="scientific">Nitrosospira multiformis</name>
    <dbReference type="NCBI Taxonomy" id="1231"/>
    <lineage>
        <taxon>Bacteria</taxon>
        <taxon>Pseudomonadati</taxon>
        <taxon>Pseudomonadota</taxon>
        <taxon>Betaproteobacteria</taxon>
        <taxon>Nitrosomonadales</taxon>
        <taxon>Nitrosomonadaceae</taxon>
        <taxon>Nitrosospira</taxon>
    </lineage>
</organism>
<evidence type="ECO:0000313" key="3">
    <source>
        <dbReference type="EMBL" id="SFU76939.1"/>
    </source>
</evidence>
<feature type="chain" id="PRO_5010278848" evidence="1">
    <location>
        <begin position="22"/>
        <end position="309"/>
    </location>
</feature>
<feature type="signal peptide" evidence="1">
    <location>
        <begin position="1"/>
        <end position="21"/>
    </location>
</feature>
<gene>
    <name evidence="3" type="ORF">SAMN05216417_12816</name>
</gene>
<dbReference type="RefSeq" id="WP_074975998.1">
    <property type="nucleotide sequence ID" value="NZ_FPBZ01000028.1"/>
</dbReference>
<protein>
    <submittedName>
        <fullName evidence="3">PEP-CTERM protein-sorting domain-containing protein</fullName>
    </submittedName>
</protein>
<dbReference type="EMBL" id="FPBZ01000028">
    <property type="protein sequence ID" value="SFU76939.1"/>
    <property type="molecule type" value="Genomic_DNA"/>
</dbReference>
<evidence type="ECO:0000256" key="1">
    <source>
        <dbReference type="SAM" id="SignalP"/>
    </source>
</evidence>
<dbReference type="AlphaFoldDB" id="A0A1I7IVL8"/>
<evidence type="ECO:0000259" key="2">
    <source>
        <dbReference type="Pfam" id="PF07589"/>
    </source>
</evidence>
<dbReference type="InterPro" id="IPR013424">
    <property type="entry name" value="Ice-binding_C"/>
</dbReference>
<proteinExistence type="predicted"/>
<name>A0A1I7IVL8_9PROT</name>
<accession>A0A1I7IVL8</accession>
<dbReference type="NCBIfam" id="TIGR02595">
    <property type="entry name" value="PEP_CTERM"/>
    <property type="match status" value="1"/>
</dbReference>
<keyword evidence="1" id="KW-0732">Signal</keyword>
<evidence type="ECO:0000313" key="4">
    <source>
        <dbReference type="Proteomes" id="UP000182649"/>
    </source>
</evidence>
<dbReference type="OrthoDB" id="122203at2"/>
<dbReference type="Pfam" id="PF07589">
    <property type="entry name" value="PEP-CTERM"/>
    <property type="match status" value="1"/>
</dbReference>